<evidence type="ECO:0000313" key="2">
    <source>
        <dbReference type="EMBL" id="MST82688.1"/>
    </source>
</evidence>
<dbReference type="Pfam" id="PF06013">
    <property type="entry name" value="WXG100"/>
    <property type="match status" value="1"/>
</dbReference>
<dbReference type="SUPFAM" id="SSF140453">
    <property type="entry name" value="EsxAB dimer-like"/>
    <property type="match status" value="1"/>
</dbReference>
<comment type="caution">
    <text evidence="2">The sequence shown here is derived from an EMBL/GenBank/DDBJ whole genome shotgun (WGS) entry which is preliminary data.</text>
</comment>
<gene>
    <name evidence="2" type="ORF">FYJ60_10200</name>
</gene>
<organism evidence="2 3">
    <name type="scientific">Bilifractor porci</name>
    <dbReference type="NCBI Taxonomy" id="2606636"/>
    <lineage>
        <taxon>Bacteria</taxon>
        <taxon>Bacillati</taxon>
        <taxon>Bacillota</taxon>
        <taxon>Clostridia</taxon>
        <taxon>Lachnospirales</taxon>
        <taxon>Lachnospiraceae</taxon>
        <taxon>Bilifractor</taxon>
    </lineage>
</organism>
<keyword evidence="3" id="KW-1185">Reference proteome</keyword>
<keyword evidence="1" id="KW-0175">Coiled coil</keyword>
<accession>A0A7X2TQ62</accession>
<dbReference type="InterPro" id="IPR010310">
    <property type="entry name" value="T7SS_ESAT-6-like"/>
</dbReference>
<dbReference type="EMBL" id="VUMV01000008">
    <property type="protein sequence ID" value="MST82688.1"/>
    <property type="molecule type" value="Genomic_DNA"/>
</dbReference>
<evidence type="ECO:0000256" key="1">
    <source>
        <dbReference type="SAM" id="Coils"/>
    </source>
</evidence>
<proteinExistence type="predicted"/>
<dbReference type="Proteomes" id="UP000466864">
    <property type="component" value="Unassembled WGS sequence"/>
</dbReference>
<reference evidence="2 3" key="1">
    <citation type="submission" date="2019-08" db="EMBL/GenBank/DDBJ databases">
        <title>In-depth cultivation of the pig gut microbiome towards novel bacterial diversity and tailored functional studies.</title>
        <authorList>
            <person name="Wylensek D."/>
            <person name="Hitch T.C.A."/>
            <person name="Clavel T."/>
        </authorList>
    </citation>
    <scope>NUCLEOTIDE SEQUENCE [LARGE SCALE GENOMIC DNA]</scope>
    <source>
        <strain evidence="2 3">Oil+RF-744-WCA-WT-13</strain>
    </source>
</reference>
<name>A0A7X2TQ62_9FIRM</name>
<sequence length="100" mass="11561">MADKIANDLYHFNRDIASFSDALTRLREQKKQLEEDLQALHGMWQGDAHSAFVSRAAADLNEVDDLVRGFEELQKNLTDARDEYTDCEKDISSMIDFMKF</sequence>
<dbReference type="InterPro" id="IPR036689">
    <property type="entry name" value="ESAT-6-like_sf"/>
</dbReference>
<evidence type="ECO:0000313" key="3">
    <source>
        <dbReference type="Proteomes" id="UP000466864"/>
    </source>
</evidence>
<dbReference type="AlphaFoldDB" id="A0A7X2TQ62"/>
<dbReference type="RefSeq" id="WP_154458604.1">
    <property type="nucleotide sequence ID" value="NZ_VUMV01000008.1"/>
</dbReference>
<protein>
    <submittedName>
        <fullName evidence="2">WXG100 family type VII secretion target</fullName>
    </submittedName>
</protein>
<feature type="coiled-coil region" evidence="1">
    <location>
        <begin position="16"/>
        <end position="90"/>
    </location>
</feature>
<dbReference type="Gene3D" id="1.10.287.1060">
    <property type="entry name" value="ESAT-6-like"/>
    <property type="match status" value="1"/>
</dbReference>